<keyword evidence="8 9" id="KW-0472">Membrane</keyword>
<comment type="subcellular location">
    <subcellularLocation>
        <location evidence="1">Cell membrane</location>
        <topology evidence="1">Multi-pass membrane protein</topology>
    </subcellularLocation>
</comment>
<evidence type="ECO:0000256" key="6">
    <source>
        <dbReference type="ARBA" id="ARBA00022847"/>
    </source>
</evidence>
<keyword evidence="7 9" id="KW-1133">Transmembrane helix</keyword>
<dbReference type="PROSITE" id="PS50850">
    <property type="entry name" value="MFS"/>
    <property type="match status" value="1"/>
</dbReference>
<evidence type="ECO:0000256" key="9">
    <source>
        <dbReference type="SAM" id="Phobius"/>
    </source>
</evidence>
<feature type="transmembrane region" description="Helical" evidence="9">
    <location>
        <begin position="362"/>
        <end position="383"/>
    </location>
</feature>
<dbReference type="InterPro" id="IPR020846">
    <property type="entry name" value="MFS_dom"/>
</dbReference>
<dbReference type="PANTHER" id="PTHR43528:SF1">
    <property type="entry name" value="ALPHA-KETOGLUTARATE PERMEASE"/>
    <property type="match status" value="1"/>
</dbReference>
<dbReference type="STRING" id="28087.Lsai_2815"/>
<dbReference type="Pfam" id="PF07690">
    <property type="entry name" value="MFS_1"/>
    <property type="match status" value="1"/>
</dbReference>
<dbReference type="Proteomes" id="UP000054621">
    <property type="component" value="Unassembled WGS sequence"/>
</dbReference>
<dbReference type="InterPro" id="IPR011701">
    <property type="entry name" value="MFS"/>
</dbReference>
<evidence type="ECO:0000256" key="3">
    <source>
        <dbReference type="ARBA" id="ARBA00022448"/>
    </source>
</evidence>
<feature type="transmembrane region" description="Helical" evidence="9">
    <location>
        <begin position="21"/>
        <end position="39"/>
    </location>
</feature>
<reference evidence="11 12" key="1">
    <citation type="submission" date="2015-11" db="EMBL/GenBank/DDBJ databases">
        <title>Genomic analysis of 38 Legionella species identifies large and diverse effector repertoires.</title>
        <authorList>
            <person name="Burstein D."/>
            <person name="Amaro F."/>
            <person name="Zusman T."/>
            <person name="Lifshitz Z."/>
            <person name="Cohen O."/>
            <person name="Gilbert J.A."/>
            <person name="Pupko T."/>
            <person name="Shuman H.A."/>
            <person name="Segal G."/>
        </authorList>
    </citation>
    <scope>NUCLEOTIDE SEQUENCE [LARGE SCALE GENOMIC DNA]</scope>
    <source>
        <strain evidence="11 12">Mt.St.Helens-4</strain>
    </source>
</reference>
<feature type="domain" description="Major facilitator superfamily (MFS) profile" evidence="10">
    <location>
        <begin position="9"/>
        <end position="414"/>
    </location>
</feature>
<evidence type="ECO:0000256" key="1">
    <source>
        <dbReference type="ARBA" id="ARBA00004651"/>
    </source>
</evidence>
<dbReference type="GO" id="GO:0015293">
    <property type="term" value="F:symporter activity"/>
    <property type="evidence" value="ECO:0007669"/>
    <property type="project" value="UniProtKB-KW"/>
</dbReference>
<feature type="transmembrane region" description="Helical" evidence="9">
    <location>
        <begin position="146"/>
        <end position="169"/>
    </location>
</feature>
<feature type="transmembrane region" description="Helical" evidence="9">
    <location>
        <begin position="298"/>
        <end position="324"/>
    </location>
</feature>
<organism evidence="11 12">
    <name type="scientific">Legionella sainthelensi</name>
    <dbReference type="NCBI Taxonomy" id="28087"/>
    <lineage>
        <taxon>Bacteria</taxon>
        <taxon>Pseudomonadati</taxon>
        <taxon>Pseudomonadota</taxon>
        <taxon>Gammaproteobacteria</taxon>
        <taxon>Legionellales</taxon>
        <taxon>Legionellaceae</taxon>
        <taxon>Legionella</taxon>
    </lineage>
</organism>
<protein>
    <recommendedName>
        <fullName evidence="10">Major facilitator superfamily (MFS) profile domain-containing protein</fullName>
    </recommendedName>
</protein>
<evidence type="ECO:0000256" key="8">
    <source>
        <dbReference type="ARBA" id="ARBA00023136"/>
    </source>
</evidence>
<name>A0A0W0YEI3_9GAMM</name>
<dbReference type="Gene3D" id="1.20.1250.20">
    <property type="entry name" value="MFS general substrate transporter like domains"/>
    <property type="match status" value="1"/>
</dbReference>
<dbReference type="PATRIC" id="fig|28087.4.peg.3022"/>
<dbReference type="InterPro" id="IPR036259">
    <property type="entry name" value="MFS_trans_sf"/>
</dbReference>
<comment type="caution">
    <text evidence="11">The sequence shown here is derived from an EMBL/GenBank/DDBJ whole genome shotgun (WGS) entry which is preliminary data.</text>
</comment>
<keyword evidence="6" id="KW-0769">Symport</keyword>
<evidence type="ECO:0000256" key="5">
    <source>
        <dbReference type="ARBA" id="ARBA00022692"/>
    </source>
</evidence>
<dbReference type="InterPro" id="IPR051084">
    <property type="entry name" value="H+-coupled_symporters"/>
</dbReference>
<dbReference type="eggNOG" id="COG0477">
    <property type="taxonomic scope" value="Bacteria"/>
</dbReference>
<feature type="transmembrane region" description="Helical" evidence="9">
    <location>
        <begin position="232"/>
        <end position="257"/>
    </location>
</feature>
<evidence type="ECO:0000256" key="2">
    <source>
        <dbReference type="ARBA" id="ARBA00008240"/>
    </source>
</evidence>
<dbReference type="EMBL" id="LNYV01000036">
    <property type="protein sequence ID" value="KTD55223.1"/>
    <property type="molecule type" value="Genomic_DNA"/>
</dbReference>
<evidence type="ECO:0000256" key="4">
    <source>
        <dbReference type="ARBA" id="ARBA00022475"/>
    </source>
</evidence>
<evidence type="ECO:0000256" key="7">
    <source>
        <dbReference type="ARBA" id="ARBA00022989"/>
    </source>
</evidence>
<feature type="transmembrane region" description="Helical" evidence="9">
    <location>
        <begin position="389"/>
        <end position="410"/>
    </location>
</feature>
<feature type="transmembrane region" description="Helical" evidence="9">
    <location>
        <begin position="45"/>
        <end position="69"/>
    </location>
</feature>
<accession>A0A0W0YEI3</accession>
<feature type="transmembrane region" description="Helical" evidence="9">
    <location>
        <begin position="269"/>
        <end position="289"/>
    </location>
</feature>
<sequence>MMNLNKKKSIFAGLYGNTLEWFDFLLYANFTPLFAELFFPSKMYFVSLLLTFGVFAVGFFMRPLGGVLLGHYADHVGRRKTLIFSMSIMTFSTACIALIPGFNTLGIASPMLFVFFRLIQGIAVGGELPGSTTFLIEHMADHRRGFAGSLVLSTAFLGIFLGSLTASFLSVLLPDDALRDWGWRLAYLIGALLGVIGIYLRVTSVEPSTFLHTKHTTELPVKIIFSAHRRKLLLAIIFTSIMAISNYLLIAYITSFLVKSEGFILKDALVVNFIALFVLTVLIPLMGLLSDFFGRKPIFLCGAFGILIFIYPIFILFFSGVWWHVLAGEILLAIMLAPLNATVPTILAEMFPTAIRASGVSIGYNIGQAFFGGTIPVVALALVELTGNKYAPAFYILFWAIIAIIAARYAQETYLNKLG</sequence>
<evidence type="ECO:0000259" key="10">
    <source>
        <dbReference type="PROSITE" id="PS50850"/>
    </source>
</evidence>
<feature type="transmembrane region" description="Helical" evidence="9">
    <location>
        <begin position="81"/>
        <end position="99"/>
    </location>
</feature>
<proteinExistence type="inferred from homology"/>
<dbReference type="GO" id="GO:0005886">
    <property type="term" value="C:plasma membrane"/>
    <property type="evidence" value="ECO:0007669"/>
    <property type="project" value="UniProtKB-SubCell"/>
</dbReference>
<keyword evidence="5 9" id="KW-0812">Transmembrane</keyword>
<evidence type="ECO:0000313" key="11">
    <source>
        <dbReference type="EMBL" id="KTD55223.1"/>
    </source>
</evidence>
<dbReference type="PROSITE" id="PS00217">
    <property type="entry name" value="SUGAR_TRANSPORT_2"/>
    <property type="match status" value="1"/>
</dbReference>
<dbReference type="AlphaFoldDB" id="A0A0W0YEI3"/>
<keyword evidence="4" id="KW-1003">Cell membrane</keyword>
<gene>
    <name evidence="11" type="ORF">Lsai_2815</name>
</gene>
<dbReference type="PROSITE" id="PS00216">
    <property type="entry name" value="SUGAR_TRANSPORT_1"/>
    <property type="match status" value="1"/>
</dbReference>
<feature type="transmembrane region" description="Helical" evidence="9">
    <location>
        <begin position="330"/>
        <end position="350"/>
    </location>
</feature>
<keyword evidence="3" id="KW-0813">Transport</keyword>
<feature type="transmembrane region" description="Helical" evidence="9">
    <location>
        <begin position="105"/>
        <end position="125"/>
    </location>
</feature>
<evidence type="ECO:0000313" key="12">
    <source>
        <dbReference type="Proteomes" id="UP000054621"/>
    </source>
</evidence>
<dbReference type="InterPro" id="IPR005829">
    <property type="entry name" value="Sugar_transporter_CS"/>
</dbReference>
<dbReference type="PANTHER" id="PTHR43528">
    <property type="entry name" value="ALPHA-KETOGLUTARATE PERMEASE"/>
    <property type="match status" value="1"/>
</dbReference>
<dbReference type="SUPFAM" id="SSF103473">
    <property type="entry name" value="MFS general substrate transporter"/>
    <property type="match status" value="1"/>
</dbReference>
<feature type="transmembrane region" description="Helical" evidence="9">
    <location>
        <begin position="181"/>
        <end position="200"/>
    </location>
</feature>
<comment type="similarity">
    <text evidence="2">Belongs to the major facilitator superfamily. Metabolite:H+ Symporter (MHS) family (TC 2.A.1.6) family.</text>
</comment>